<dbReference type="Proteomes" id="UP000652231">
    <property type="component" value="Unassembled WGS sequence"/>
</dbReference>
<comment type="caution">
    <text evidence="1">The sequence shown here is derived from an EMBL/GenBank/DDBJ whole genome shotgun (WGS) entry which is preliminary data.</text>
</comment>
<accession>A0A8J2V639</accession>
<evidence type="ECO:0000313" key="2">
    <source>
        <dbReference type="Proteomes" id="UP000652231"/>
    </source>
</evidence>
<reference evidence="1" key="1">
    <citation type="journal article" date="2014" name="Int. J. Syst. Evol. Microbiol.">
        <title>Complete genome sequence of Corynebacterium casei LMG S-19264T (=DSM 44701T), isolated from a smear-ripened cheese.</title>
        <authorList>
            <consortium name="US DOE Joint Genome Institute (JGI-PGF)"/>
            <person name="Walter F."/>
            <person name="Albersmeier A."/>
            <person name="Kalinowski J."/>
            <person name="Ruckert C."/>
        </authorList>
    </citation>
    <scope>NUCLEOTIDE SEQUENCE</scope>
    <source>
        <strain evidence="1">CGMCC 1.12924</strain>
    </source>
</reference>
<sequence length="227" mass="25890">MFLKTLILKINYFFLILFTFILSFQAYSQRNYNEFNVIGVSAGLTLYDIKTDDLSTQSKESFMFGLQIRGNVYNNFDMMYGVAFYDTNISVLANSVPEGGTQRELNYNIQSAQISVLWGYKIIREHLSIEAGPVLNINGRLTLKDTQYENYIIDGYDTLRAIELEDISKVNFHLAAGVTAGFRNFRVFGQYQYGVTNMLSKLNSSNLEYKDFKGNANLITVGVTAYF</sequence>
<proteinExistence type="predicted"/>
<name>A0A8J2V639_9FLAO</name>
<reference evidence="1" key="2">
    <citation type="submission" date="2020-09" db="EMBL/GenBank/DDBJ databases">
        <authorList>
            <person name="Sun Q."/>
            <person name="Zhou Y."/>
        </authorList>
    </citation>
    <scope>NUCLEOTIDE SEQUENCE</scope>
    <source>
        <strain evidence="1">CGMCC 1.12924</strain>
    </source>
</reference>
<evidence type="ECO:0000313" key="1">
    <source>
        <dbReference type="EMBL" id="GGD80273.1"/>
    </source>
</evidence>
<dbReference type="AlphaFoldDB" id="A0A8J2V639"/>
<organism evidence="1 2">
    <name type="scientific">Planktosalinus lacus</name>
    <dbReference type="NCBI Taxonomy" id="1526573"/>
    <lineage>
        <taxon>Bacteria</taxon>
        <taxon>Pseudomonadati</taxon>
        <taxon>Bacteroidota</taxon>
        <taxon>Flavobacteriia</taxon>
        <taxon>Flavobacteriales</taxon>
        <taxon>Flavobacteriaceae</taxon>
        <taxon>Planktosalinus</taxon>
    </lineage>
</organism>
<protein>
    <recommendedName>
        <fullName evidence="3">Outer membrane protein beta-barrel domain-containing protein</fullName>
    </recommendedName>
</protein>
<evidence type="ECO:0008006" key="3">
    <source>
        <dbReference type="Google" id="ProtNLM"/>
    </source>
</evidence>
<dbReference type="EMBL" id="BMGK01000001">
    <property type="protein sequence ID" value="GGD80273.1"/>
    <property type="molecule type" value="Genomic_DNA"/>
</dbReference>
<keyword evidence="2" id="KW-1185">Reference proteome</keyword>
<gene>
    <name evidence="1" type="ORF">GCM10011312_00700</name>
</gene>